<keyword evidence="2" id="KW-1185">Reference proteome</keyword>
<evidence type="ECO:0000313" key="2">
    <source>
        <dbReference type="Proteomes" id="UP001157418"/>
    </source>
</evidence>
<accession>A0AAU9M5C8</accession>
<dbReference type="EMBL" id="CAKMRJ010000575">
    <property type="protein sequence ID" value="CAH1419823.1"/>
    <property type="molecule type" value="Genomic_DNA"/>
</dbReference>
<reference evidence="1 2" key="1">
    <citation type="submission" date="2022-01" db="EMBL/GenBank/DDBJ databases">
        <authorList>
            <person name="Xiong W."/>
            <person name="Schranz E."/>
        </authorList>
    </citation>
    <scope>NUCLEOTIDE SEQUENCE [LARGE SCALE GENOMIC DNA]</scope>
</reference>
<dbReference type="AlphaFoldDB" id="A0AAU9M5C8"/>
<sequence>MITFTRLYSQVTTNRGWGHRLHQFEKGKKHARSRKGLVWKICCRDQRSCLSDEFVSSLVFNPTMGLWERREDNNDQGRVLRDVGELEGWYGRSGLVVITKGRAGDQVGYYTVGMEAAFSWPVVKKNGKGREK</sequence>
<protein>
    <submittedName>
        <fullName evidence="1">Uncharacterized protein</fullName>
    </submittedName>
</protein>
<comment type="caution">
    <text evidence="1">The sequence shown here is derived from an EMBL/GenBank/DDBJ whole genome shotgun (WGS) entry which is preliminary data.</text>
</comment>
<name>A0AAU9M5C8_9ASTR</name>
<proteinExistence type="predicted"/>
<gene>
    <name evidence="1" type="ORF">LVIROSA_LOCUS7324</name>
</gene>
<dbReference type="Proteomes" id="UP001157418">
    <property type="component" value="Unassembled WGS sequence"/>
</dbReference>
<organism evidence="1 2">
    <name type="scientific">Lactuca virosa</name>
    <dbReference type="NCBI Taxonomy" id="75947"/>
    <lineage>
        <taxon>Eukaryota</taxon>
        <taxon>Viridiplantae</taxon>
        <taxon>Streptophyta</taxon>
        <taxon>Embryophyta</taxon>
        <taxon>Tracheophyta</taxon>
        <taxon>Spermatophyta</taxon>
        <taxon>Magnoliopsida</taxon>
        <taxon>eudicotyledons</taxon>
        <taxon>Gunneridae</taxon>
        <taxon>Pentapetalae</taxon>
        <taxon>asterids</taxon>
        <taxon>campanulids</taxon>
        <taxon>Asterales</taxon>
        <taxon>Asteraceae</taxon>
        <taxon>Cichorioideae</taxon>
        <taxon>Cichorieae</taxon>
        <taxon>Lactucinae</taxon>
        <taxon>Lactuca</taxon>
    </lineage>
</organism>
<evidence type="ECO:0000313" key="1">
    <source>
        <dbReference type="EMBL" id="CAH1419823.1"/>
    </source>
</evidence>